<sequence length="111" mass="12852">MTDSGAHEKRQRAFLRKKKVLQVFKTHTYSHNQAKRHQRVIMCTQKERAQTSNVTRFARDGVGPFDCTCVCWVELDTISAGKRSFALTKGNYCSFISRIPRRFPRTLTANK</sequence>
<dbReference type="EMBL" id="HBUE01061606">
    <property type="protein sequence ID" value="CAG6468910.1"/>
    <property type="molecule type" value="Transcribed_RNA"/>
</dbReference>
<reference evidence="1" key="1">
    <citation type="submission" date="2021-05" db="EMBL/GenBank/DDBJ databases">
        <authorList>
            <person name="Alioto T."/>
            <person name="Alioto T."/>
            <person name="Gomez Garrido J."/>
        </authorList>
    </citation>
    <scope>NUCLEOTIDE SEQUENCE</scope>
</reference>
<organism evidence="1">
    <name type="scientific">Culex pipiens</name>
    <name type="common">House mosquito</name>
    <dbReference type="NCBI Taxonomy" id="7175"/>
    <lineage>
        <taxon>Eukaryota</taxon>
        <taxon>Metazoa</taxon>
        <taxon>Ecdysozoa</taxon>
        <taxon>Arthropoda</taxon>
        <taxon>Hexapoda</taxon>
        <taxon>Insecta</taxon>
        <taxon>Pterygota</taxon>
        <taxon>Neoptera</taxon>
        <taxon>Endopterygota</taxon>
        <taxon>Diptera</taxon>
        <taxon>Nematocera</taxon>
        <taxon>Culicoidea</taxon>
        <taxon>Culicidae</taxon>
        <taxon>Culicinae</taxon>
        <taxon>Culicini</taxon>
        <taxon>Culex</taxon>
        <taxon>Culex</taxon>
    </lineage>
</organism>
<accession>A0A8D8B8F1</accession>
<dbReference type="AlphaFoldDB" id="A0A8D8B8F1"/>
<name>A0A8D8B8F1_CULPI</name>
<protein>
    <submittedName>
        <fullName evidence="1">(northern house mosquito) hypothetical protein</fullName>
    </submittedName>
</protein>
<evidence type="ECO:0000313" key="1">
    <source>
        <dbReference type="EMBL" id="CAG6468910.1"/>
    </source>
</evidence>
<proteinExistence type="predicted"/>